<feature type="compositionally biased region" description="Polar residues" evidence="1">
    <location>
        <begin position="197"/>
        <end position="214"/>
    </location>
</feature>
<dbReference type="InterPro" id="IPR036680">
    <property type="entry name" value="SPOR-like_sf"/>
</dbReference>
<comment type="caution">
    <text evidence="3">The sequence shown here is derived from an EMBL/GenBank/DDBJ whole genome shotgun (WGS) entry which is preliminary data.</text>
</comment>
<dbReference type="InterPro" id="IPR007730">
    <property type="entry name" value="SPOR-like_dom"/>
</dbReference>
<feature type="compositionally biased region" description="Low complexity" evidence="1">
    <location>
        <begin position="32"/>
        <end position="42"/>
    </location>
</feature>
<accession>A0A537K5Q3</accession>
<dbReference type="AlphaFoldDB" id="A0A537K5Q3"/>
<feature type="compositionally biased region" description="Pro residues" evidence="1">
    <location>
        <begin position="223"/>
        <end position="302"/>
    </location>
</feature>
<evidence type="ECO:0000259" key="2">
    <source>
        <dbReference type="Pfam" id="PF05036"/>
    </source>
</evidence>
<feature type="domain" description="SPOR" evidence="2">
    <location>
        <begin position="306"/>
        <end position="340"/>
    </location>
</feature>
<dbReference type="PANTHER" id="PTHR48184:SF3">
    <property type="entry name" value="SCP DOMAIN-CONTAINING PROTEIN"/>
    <property type="match status" value="1"/>
</dbReference>
<feature type="region of interest" description="Disordered" evidence="1">
    <location>
        <begin position="32"/>
        <end position="56"/>
    </location>
</feature>
<dbReference type="Pfam" id="PF05036">
    <property type="entry name" value="SPOR"/>
    <property type="match status" value="2"/>
</dbReference>
<dbReference type="SUPFAM" id="SSF110997">
    <property type="entry name" value="Sporulation related repeat"/>
    <property type="match status" value="2"/>
</dbReference>
<sequence length="454" mass="46738">MRKILVPALAFLLGITITFIIRGSAVKERAVAPAAPRETTAPAPLPPPGTPGTTLPAQNVEAWQLLHEGRAHEAQDVFLGILSTDPEEQDAMRGLVAARRAMAGDEPGELRRQVAVYEDAIRRGTDTKEHYTRLAMIMLVAASQRAAQEIEAPSEAPAPPIRKPIEAIAPPAVPQPADVALPSVKLLPPAARPVRPSGSQMLPPSPASKRQTAPPSVKRQAAPPRPAPAPQATPPAAPARQTAPPPPAPAPQAAPAPPAPTQAAPPPPASAPQASPPTAPARPITPPPAPAPQAAPPPPARPAPGAVNPLYSVRIGPVSDRDRASAIAKQLAAGGFSPTISTQTGPIFRVVSEPLPRNVAEDLAAALAGRGFRSQTEPLAGGTAQLLFGTFTSQKDAEALSQRITALGYDVWVARGGPAYTLQLGPYPQSSVEAITGILKTGAPDATVTVDPAP</sequence>
<evidence type="ECO:0000313" key="3">
    <source>
        <dbReference type="EMBL" id="TMI91074.1"/>
    </source>
</evidence>
<protein>
    <recommendedName>
        <fullName evidence="2">SPOR domain-containing protein</fullName>
    </recommendedName>
</protein>
<proteinExistence type="predicted"/>
<feature type="region of interest" description="Disordered" evidence="1">
    <location>
        <begin position="190"/>
        <end position="308"/>
    </location>
</feature>
<reference evidence="3 4" key="1">
    <citation type="journal article" date="2019" name="Nat. Microbiol.">
        <title>Mediterranean grassland soil C-N compound turnover is dependent on rainfall and depth, and is mediated by genomically divergent microorganisms.</title>
        <authorList>
            <person name="Diamond S."/>
            <person name="Andeer P.F."/>
            <person name="Li Z."/>
            <person name="Crits-Christoph A."/>
            <person name="Burstein D."/>
            <person name="Anantharaman K."/>
            <person name="Lane K.R."/>
            <person name="Thomas B.C."/>
            <person name="Pan C."/>
            <person name="Northen T.R."/>
            <person name="Banfield J.F."/>
        </authorList>
    </citation>
    <scope>NUCLEOTIDE SEQUENCE [LARGE SCALE GENOMIC DNA]</scope>
    <source>
        <strain evidence="3">NP_3</strain>
    </source>
</reference>
<name>A0A537K5Q3_9BACT</name>
<dbReference type="EMBL" id="VBAK01000105">
    <property type="protein sequence ID" value="TMI91074.1"/>
    <property type="molecule type" value="Genomic_DNA"/>
</dbReference>
<dbReference type="GO" id="GO:0042834">
    <property type="term" value="F:peptidoglycan binding"/>
    <property type="evidence" value="ECO:0007669"/>
    <property type="project" value="InterPro"/>
</dbReference>
<gene>
    <name evidence="3" type="ORF">E6H00_05170</name>
</gene>
<dbReference type="PANTHER" id="PTHR48184">
    <property type="entry name" value="RICIN B-TYPE LECTIN DOMAIN-CONTAINING PROTEIN"/>
    <property type="match status" value="1"/>
</dbReference>
<organism evidence="3 4">
    <name type="scientific">Candidatus Segetimicrobium genomatis</name>
    <dbReference type="NCBI Taxonomy" id="2569760"/>
    <lineage>
        <taxon>Bacteria</taxon>
        <taxon>Bacillati</taxon>
        <taxon>Candidatus Sysuimicrobiota</taxon>
        <taxon>Candidatus Sysuimicrobiia</taxon>
        <taxon>Candidatus Sysuimicrobiales</taxon>
        <taxon>Candidatus Segetimicrobiaceae</taxon>
        <taxon>Candidatus Segetimicrobium</taxon>
    </lineage>
</organism>
<evidence type="ECO:0000256" key="1">
    <source>
        <dbReference type="SAM" id="MobiDB-lite"/>
    </source>
</evidence>
<dbReference type="Gene3D" id="3.30.70.1070">
    <property type="entry name" value="Sporulation related repeat"/>
    <property type="match status" value="2"/>
</dbReference>
<dbReference type="Proteomes" id="UP000318509">
    <property type="component" value="Unassembled WGS sequence"/>
</dbReference>
<evidence type="ECO:0000313" key="4">
    <source>
        <dbReference type="Proteomes" id="UP000318509"/>
    </source>
</evidence>
<feature type="domain" description="SPOR" evidence="2">
    <location>
        <begin position="389"/>
        <end position="428"/>
    </location>
</feature>